<dbReference type="SUPFAM" id="SSF52283">
    <property type="entry name" value="Formate/glycerate dehydrogenase catalytic domain-like"/>
    <property type="match status" value="1"/>
</dbReference>
<dbReference type="InterPro" id="IPR050418">
    <property type="entry name" value="D-iso_2-hydroxyacid_DH_PdxB"/>
</dbReference>
<name>A0A9D1AHE8_9FIRM</name>
<protein>
    <submittedName>
        <fullName evidence="7">D-2-hydroxyacid dehydrogenase</fullName>
    </submittedName>
</protein>
<evidence type="ECO:0000259" key="6">
    <source>
        <dbReference type="Pfam" id="PF02826"/>
    </source>
</evidence>
<evidence type="ECO:0000256" key="2">
    <source>
        <dbReference type="ARBA" id="ARBA00023002"/>
    </source>
</evidence>
<dbReference type="GO" id="GO:0051287">
    <property type="term" value="F:NAD binding"/>
    <property type="evidence" value="ECO:0007669"/>
    <property type="project" value="InterPro"/>
</dbReference>
<dbReference type="InterPro" id="IPR006140">
    <property type="entry name" value="D-isomer_DH_NAD-bd"/>
</dbReference>
<dbReference type="GO" id="GO:0016616">
    <property type="term" value="F:oxidoreductase activity, acting on the CH-OH group of donors, NAD or NADP as acceptor"/>
    <property type="evidence" value="ECO:0007669"/>
    <property type="project" value="InterPro"/>
</dbReference>
<dbReference type="PROSITE" id="PS00065">
    <property type="entry name" value="D_2_HYDROXYACID_DH_1"/>
    <property type="match status" value="1"/>
</dbReference>
<evidence type="ECO:0000313" key="8">
    <source>
        <dbReference type="Proteomes" id="UP000824179"/>
    </source>
</evidence>
<keyword evidence="2 4" id="KW-0560">Oxidoreductase</keyword>
<dbReference type="InterPro" id="IPR006139">
    <property type="entry name" value="D-isomer_2_OHA_DH_cat_dom"/>
</dbReference>
<reference evidence="7" key="1">
    <citation type="submission" date="2020-10" db="EMBL/GenBank/DDBJ databases">
        <authorList>
            <person name="Gilroy R."/>
        </authorList>
    </citation>
    <scope>NUCLEOTIDE SEQUENCE</scope>
    <source>
        <strain evidence="7">ChiW25-3613</strain>
    </source>
</reference>
<comment type="similarity">
    <text evidence="1 4">Belongs to the D-isomer specific 2-hydroxyacid dehydrogenase family.</text>
</comment>
<dbReference type="Gene3D" id="3.40.50.720">
    <property type="entry name" value="NAD(P)-binding Rossmann-like Domain"/>
    <property type="match status" value="2"/>
</dbReference>
<feature type="domain" description="D-isomer specific 2-hydroxyacid dehydrogenase NAD-binding" evidence="6">
    <location>
        <begin position="110"/>
        <end position="287"/>
    </location>
</feature>
<evidence type="ECO:0000256" key="1">
    <source>
        <dbReference type="ARBA" id="ARBA00005854"/>
    </source>
</evidence>
<dbReference type="InterPro" id="IPR036291">
    <property type="entry name" value="NAD(P)-bd_dom_sf"/>
</dbReference>
<dbReference type="CDD" id="cd12162">
    <property type="entry name" value="2-Hacid_dh_4"/>
    <property type="match status" value="1"/>
</dbReference>
<dbReference type="EMBL" id="DVHB01000119">
    <property type="protein sequence ID" value="HIR40054.1"/>
    <property type="molecule type" value="Genomic_DNA"/>
</dbReference>
<proteinExistence type="inferred from homology"/>
<accession>A0A9D1AHE8</accession>
<evidence type="ECO:0000259" key="5">
    <source>
        <dbReference type="Pfam" id="PF00389"/>
    </source>
</evidence>
<dbReference type="Pfam" id="PF02826">
    <property type="entry name" value="2-Hacid_dh_C"/>
    <property type="match status" value="1"/>
</dbReference>
<evidence type="ECO:0000256" key="4">
    <source>
        <dbReference type="RuleBase" id="RU003719"/>
    </source>
</evidence>
<dbReference type="Proteomes" id="UP000824179">
    <property type="component" value="Unassembled WGS sequence"/>
</dbReference>
<evidence type="ECO:0000313" key="7">
    <source>
        <dbReference type="EMBL" id="HIR40054.1"/>
    </source>
</evidence>
<gene>
    <name evidence="7" type="ORF">IAB90_06725</name>
</gene>
<feature type="domain" description="D-isomer specific 2-hydroxyacid dehydrogenase catalytic" evidence="5">
    <location>
        <begin position="26"/>
        <end position="316"/>
    </location>
</feature>
<dbReference type="SUPFAM" id="SSF51735">
    <property type="entry name" value="NAD(P)-binding Rossmann-fold domains"/>
    <property type="match status" value="1"/>
</dbReference>
<organism evidence="7 8">
    <name type="scientific">Candidatus Coproplasma stercoripullorum</name>
    <dbReference type="NCBI Taxonomy" id="2840751"/>
    <lineage>
        <taxon>Bacteria</taxon>
        <taxon>Bacillati</taxon>
        <taxon>Bacillota</taxon>
        <taxon>Clostridia</taxon>
        <taxon>Eubacteriales</taxon>
        <taxon>Candidatus Coproplasma</taxon>
    </lineage>
</organism>
<comment type="caution">
    <text evidence="7">The sequence shown here is derived from an EMBL/GenBank/DDBJ whole genome shotgun (WGS) entry which is preliminary data.</text>
</comment>
<dbReference type="Pfam" id="PF00389">
    <property type="entry name" value="2-Hacid_dh"/>
    <property type="match status" value="1"/>
</dbReference>
<dbReference type="FunFam" id="3.40.50.720:FF:000203">
    <property type="entry name" value="D-3-phosphoglycerate dehydrogenase (SerA)"/>
    <property type="match status" value="1"/>
</dbReference>
<sequence length="319" mass="34651">MYRPKIVSVDTNTVSYGDIDFSPVEALGDVSFYGVLTPEELEEAAKDADFLLVNKAEVTRALVEKCPRLKYVGTYSTGFNNVDIAALKERRIVASNVPGYSTNAVCQHVFSLMLMFAGKTDIYSASVAEGDWIKSGTFCYFPWAMTEICGKTLGIYGFGSIGRAVARAAEGFGMNVIVHTRSVPEDCPYELVGRDEIFSRSDFLSFHCPLNGQTANIINARTLALMKPTAVIINTARGALADEQALADALNAERIAGACLDVLSAEPMRKDCPLFGAKNCIITPHIAWGPKETRTRLVGIVADNIRAFLSGKPQNVITK</sequence>
<dbReference type="PANTHER" id="PTHR43761:SF1">
    <property type="entry name" value="D-ISOMER SPECIFIC 2-HYDROXYACID DEHYDROGENASE CATALYTIC DOMAIN-CONTAINING PROTEIN-RELATED"/>
    <property type="match status" value="1"/>
</dbReference>
<evidence type="ECO:0000256" key="3">
    <source>
        <dbReference type="ARBA" id="ARBA00023027"/>
    </source>
</evidence>
<reference evidence="7" key="2">
    <citation type="journal article" date="2021" name="PeerJ">
        <title>Extensive microbial diversity within the chicken gut microbiome revealed by metagenomics and culture.</title>
        <authorList>
            <person name="Gilroy R."/>
            <person name="Ravi A."/>
            <person name="Getino M."/>
            <person name="Pursley I."/>
            <person name="Horton D.L."/>
            <person name="Alikhan N.F."/>
            <person name="Baker D."/>
            <person name="Gharbi K."/>
            <person name="Hall N."/>
            <person name="Watson M."/>
            <person name="Adriaenssens E.M."/>
            <person name="Foster-Nyarko E."/>
            <person name="Jarju S."/>
            <person name="Secka A."/>
            <person name="Antonio M."/>
            <person name="Oren A."/>
            <person name="Chaudhuri R.R."/>
            <person name="La Ragione R."/>
            <person name="Hildebrand F."/>
            <person name="Pallen M.J."/>
        </authorList>
    </citation>
    <scope>NUCLEOTIDE SEQUENCE</scope>
    <source>
        <strain evidence="7">ChiW25-3613</strain>
    </source>
</reference>
<dbReference type="PROSITE" id="PS00670">
    <property type="entry name" value="D_2_HYDROXYACID_DH_2"/>
    <property type="match status" value="1"/>
</dbReference>
<dbReference type="InterPro" id="IPR029752">
    <property type="entry name" value="D-isomer_DH_CS1"/>
</dbReference>
<keyword evidence="3" id="KW-0520">NAD</keyword>
<dbReference type="PANTHER" id="PTHR43761">
    <property type="entry name" value="D-ISOMER SPECIFIC 2-HYDROXYACID DEHYDROGENASE FAMILY PROTEIN (AFU_ORTHOLOGUE AFUA_1G13630)"/>
    <property type="match status" value="1"/>
</dbReference>
<dbReference type="AlphaFoldDB" id="A0A9D1AHE8"/>
<dbReference type="InterPro" id="IPR029753">
    <property type="entry name" value="D-isomer_DH_CS"/>
</dbReference>